<organism evidence="2 3">
    <name type="scientific">Lepidopterella palustris CBS 459.81</name>
    <dbReference type="NCBI Taxonomy" id="1314670"/>
    <lineage>
        <taxon>Eukaryota</taxon>
        <taxon>Fungi</taxon>
        <taxon>Dikarya</taxon>
        <taxon>Ascomycota</taxon>
        <taxon>Pezizomycotina</taxon>
        <taxon>Dothideomycetes</taxon>
        <taxon>Pleosporomycetidae</taxon>
        <taxon>Mytilinidiales</taxon>
        <taxon>Argynnaceae</taxon>
        <taxon>Lepidopterella</taxon>
    </lineage>
</organism>
<reference evidence="2 3" key="1">
    <citation type="journal article" date="2016" name="Nat. Commun.">
        <title>Ectomycorrhizal ecology is imprinted in the genome of the dominant symbiotic fungus Cenococcum geophilum.</title>
        <authorList>
            <consortium name="DOE Joint Genome Institute"/>
            <person name="Peter M."/>
            <person name="Kohler A."/>
            <person name="Ohm R.A."/>
            <person name="Kuo A."/>
            <person name="Krutzmann J."/>
            <person name="Morin E."/>
            <person name="Arend M."/>
            <person name="Barry K.W."/>
            <person name="Binder M."/>
            <person name="Choi C."/>
            <person name="Clum A."/>
            <person name="Copeland A."/>
            <person name="Grisel N."/>
            <person name="Haridas S."/>
            <person name="Kipfer T."/>
            <person name="LaButti K."/>
            <person name="Lindquist E."/>
            <person name="Lipzen A."/>
            <person name="Maire R."/>
            <person name="Meier B."/>
            <person name="Mihaltcheva S."/>
            <person name="Molinier V."/>
            <person name="Murat C."/>
            <person name="Poggeler S."/>
            <person name="Quandt C.A."/>
            <person name="Sperisen C."/>
            <person name="Tritt A."/>
            <person name="Tisserant E."/>
            <person name="Crous P.W."/>
            <person name="Henrissat B."/>
            <person name="Nehls U."/>
            <person name="Egli S."/>
            <person name="Spatafora J.W."/>
            <person name="Grigoriev I.V."/>
            <person name="Martin F.M."/>
        </authorList>
    </citation>
    <scope>NUCLEOTIDE SEQUENCE [LARGE SCALE GENOMIC DNA]</scope>
    <source>
        <strain evidence="2 3">CBS 459.81</strain>
    </source>
</reference>
<gene>
    <name evidence="2" type="ORF">K432DRAFT_386405</name>
</gene>
<dbReference type="OrthoDB" id="3919618at2759"/>
<accession>A0A8E2JA78</accession>
<feature type="region of interest" description="Disordered" evidence="1">
    <location>
        <begin position="40"/>
        <end position="61"/>
    </location>
</feature>
<evidence type="ECO:0000313" key="3">
    <source>
        <dbReference type="Proteomes" id="UP000250266"/>
    </source>
</evidence>
<evidence type="ECO:0000256" key="1">
    <source>
        <dbReference type="SAM" id="MobiDB-lite"/>
    </source>
</evidence>
<keyword evidence="3" id="KW-1185">Reference proteome</keyword>
<dbReference type="AlphaFoldDB" id="A0A8E2JA78"/>
<dbReference type="EMBL" id="KV745364">
    <property type="protein sequence ID" value="OCK75095.1"/>
    <property type="molecule type" value="Genomic_DNA"/>
</dbReference>
<name>A0A8E2JA78_9PEZI</name>
<protein>
    <submittedName>
        <fullName evidence="2">Uncharacterized protein</fullName>
    </submittedName>
</protein>
<sequence length="201" mass="23045">MLCLFTSCFIRGDDAVGNSHGSSHIYNDDLKPRRVNVRESTDKETAAYRRSVAPSADSFGDEKTALKTQALKAEKRDPVDCEEDEEEIVSNVYLSEKHIEAGGELPSLAKSETREETIVEEHRWRRRGVFFKKPKFKAGKGSSGALLQAQHTGDELQRRFEFERSVKKMKGGDFENAWAIERERQKKWDDEHKRAQKNLRG</sequence>
<proteinExistence type="predicted"/>
<dbReference type="Proteomes" id="UP000250266">
    <property type="component" value="Unassembled WGS sequence"/>
</dbReference>
<evidence type="ECO:0000313" key="2">
    <source>
        <dbReference type="EMBL" id="OCK75095.1"/>
    </source>
</evidence>